<gene>
    <name evidence="2" type="ORF">KUV31_05375</name>
</gene>
<feature type="transmembrane region" description="Helical" evidence="1">
    <location>
        <begin position="97"/>
        <end position="115"/>
    </location>
</feature>
<feature type="transmembrane region" description="Helical" evidence="1">
    <location>
        <begin position="121"/>
        <end position="137"/>
    </location>
</feature>
<dbReference type="Proteomes" id="UP000824927">
    <property type="component" value="Unassembled WGS sequence"/>
</dbReference>
<keyword evidence="1" id="KW-0812">Transmembrane</keyword>
<evidence type="ECO:0000313" key="2">
    <source>
        <dbReference type="EMBL" id="MBY6217769.1"/>
    </source>
</evidence>
<accession>A0A9Q3S062</accession>
<reference evidence="2" key="1">
    <citation type="submission" date="2021-06" db="EMBL/GenBank/DDBJ databases">
        <title>50 bacteria genomes isolated from Dapeng, Shenzhen, China.</title>
        <authorList>
            <person name="Zheng W."/>
            <person name="Yu S."/>
            <person name="Huang Y."/>
        </authorList>
    </citation>
    <scope>NUCLEOTIDE SEQUENCE</scope>
    <source>
        <strain evidence="2">DP4N28-2</strain>
    </source>
</reference>
<organism evidence="2 3">
    <name type="scientific">Qipengyuania aquimaris</name>
    <dbReference type="NCBI Taxonomy" id="255984"/>
    <lineage>
        <taxon>Bacteria</taxon>
        <taxon>Pseudomonadati</taxon>
        <taxon>Pseudomonadota</taxon>
        <taxon>Alphaproteobacteria</taxon>
        <taxon>Sphingomonadales</taxon>
        <taxon>Erythrobacteraceae</taxon>
        <taxon>Qipengyuania</taxon>
    </lineage>
</organism>
<keyword evidence="1" id="KW-1133">Transmembrane helix</keyword>
<evidence type="ECO:0000313" key="3">
    <source>
        <dbReference type="Proteomes" id="UP000824927"/>
    </source>
</evidence>
<protein>
    <submittedName>
        <fullName evidence="2">Uncharacterized protein</fullName>
    </submittedName>
</protein>
<comment type="caution">
    <text evidence="2">The sequence shown here is derived from an EMBL/GenBank/DDBJ whole genome shotgun (WGS) entry which is preliminary data.</text>
</comment>
<sequence length="143" mass="15261">MDNGFTRALALLACIGFLVFGIIRIGVGGGLLAQSMGMLHYSEFASAIADTSEFLAMSSERSLFAFSVQGYLAYIVAMGVVVTIGAIGALRRKSWGVKLIALYLAMHAALFANYLTINPKIWYLVVGIVLCALIAAVRKPKPA</sequence>
<name>A0A9Q3S062_9SPHN</name>
<dbReference type="EMBL" id="JAHVKP010000001">
    <property type="protein sequence ID" value="MBY6217769.1"/>
    <property type="molecule type" value="Genomic_DNA"/>
</dbReference>
<feature type="transmembrane region" description="Helical" evidence="1">
    <location>
        <begin position="71"/>
        <end position="90"/>
    </location>
</feature>
<proteinExistence type="predicted"/>
<feature type="transmembrane region" description="Helical" evidence="1">
    <location>
        <begin position="9"/>
        <end position="33"/>
    </location>
</feature>
<keyword evidence="1" id="KW-0472">Membrane</keyword>
<evidence type="ECO:0000256" key="1">
    <source>
        <dbReference type="SAM" id="Phobius"/>
    </source>
</evidence>
<dbReference type="RefSeq" id="WP_222404791.1">
    <property type="nucleotide sequence ID" value="NZ_CP095080.1"/>
</dbReference>
<dbReference type="AlphaFoldDB" id="A0A9Q3S062"/>